<dbReference type="InterPro" id="IPR001223">
    <property type="entry name" value="Glyco_hydro18_cat"/>
</dbReference>
<dbReference type="GO" id="GO:0008061">
    <property type="term" value="F:chitin binding"/>
    <property type="evidence" value="ECO:0007669"/>
    <property type="project" value="InterPro"/>
</dbReference>
<feature type="transmembrane region" description="Helical" evidence="9">
    <location>
        <begin position="40"/>
        <end position="63"/>
    </location>
</feature>
<dbReference type="PANTHER" id="PTHR46066">
    <property type="entry name" value="CHITINASE DOMAIN-CONTAINING PROTEIN 1 FAMILY MEMBER"/>
    <property type="match status" value="1"/>
</dbReference>
<protein>
    <recommendedName>
        <fullName evidence="7">Chitinase domain-containing protein 1</fullName>
    </recommendedName>
</protein>
<evidence type="ECO:0000256" key="1">
    <source>
        <dbReference type="ARBA" id="ARBA00004371"/>
    </source>
</evidence>
<evidence type="ECO:0000256" key="8">
    <source>
        <dbReference type="SAM" id="MobiDB-lite"/>
    </source>
</evidence>
<evidence type="ECO:0000256" key="3">
    <source>
        <dbReference type="ARBA" id="ARBA00009336"/>
    </source>
</evidence>
<name>A9NUQ4_PICSI</name>
<dbReference type="SUPFAM" id="SSF51445">
    <property type="entry name" value="(Trans)glycosidases"/>
    <property type="match status" value="1"/>
</dbReference>
<dbReference type="PANTHER" id="PTHR46066:SF2">
    <property type="entry name" value="CHITINASE DOMAIN-CONTAINING PROTEIN 1"/>
    <property type="match status" value="1"/>
</dbReference>
<keyword evidence="9" id="KW-0472">Membrane</keyword>
<evidence type="ECO:0000256" key="2">
    <source>
        <dbReference type="ARBA" id="ARBA00004613"/>
    </source>
</evidence>
<comment type="subcellular location">
    <subcellularLocation>
        <location evidence="1">Lysosome</location>
    </subcellularLocation>
    <subcellularLocation>
        <location evidence="2">Secreted</location>
    </subcellularLocation>
</comment>
<dbReference type="InterPro" id="IPR011583">
    <property type="entry name" value="Chitinase_II/V-like_cat"/>
</dbReference>
<keyword evidence="4" id="KW-0964">Secreted</keyword>
<dbReference type="GO" id="GO:0005975">
    <property type="term" value="P:carbohydrate metabolic process"/>
    <property type="evidence" value="ECO:0007669"/>
    <property type="project" value="InterPro"/>
</dbReference>
<keyword evidence="9" id="KW-1133">Transmembrane helix</keyword>
<evidence type="ECO:0000256" key="6">
    <source>
        <dbReference type="ARBA" id="ARBA00023228"/>
    </source>
</evidence>
<sequence length="454" mass="52199">MPRRRVRSFKASENVVDSDSKARKSPFNKRKSSPLLASKFKWILIYACPLLLLLLLAHTFHLLPGRWIHGSKHAVTVVDSELSVYEKGLVKSDNTYQQVLAEAEKSWINTTHRHFNSMVLAYVTPWNSKGYDMAIKFRAKFTHVSPVWYQLKRIGTELQLFGKHDADQQWMAQVRKHGLPLILPRVALEGSPIELLTKKRERKQAYELIVSECKNMGFDGVVLEAWSQWAAYGILKDPNLRQMALQFVQELGSMLHTAKTVDGLDRNLQLVFVIPPLNSIENNPDMFTSTDMARVSNNVDGFSLMTYDFSSTYRPGPNAPIGWVHACLQYLLPVSAAKRQRDTKIDMKTVSYQLAGKILMGINFYGNDFVLPRGGAPILGHEYLSLLRTHKPKLFWDEQSMEHYFDYEERLNRHRVFYPSLKSISLRLEEAQTWGVGLSIWEIGQGLEYFFDLL</sequence>
<evidence type="ECO:0000256" key="7">
    <source>
        <dbReference type="ARBA" id="ARBA00040976"/>
    </source>
</evidence>
<dbReference type="CDD" id="cd02876">
    <property type="entry name" value="GH18_SI-CLP"/>
    <property type="match status" value="1"/>
</dbReference>
<dbReference type="GO" id="GO:0070492">
    <property type="term" value="F:oligosaccharide binding"/>
    <property type="evidence" value="ECO:0007669"/>
    <property type="project" value="TreeGrafter"/>
</dbReference>
<feature type="region of interest" description="Disordered" evidence="8">
    <location>
        <begin position="1"/>
        <end position="30"/>
    </location>
</feature>
<comment type="similarity">
    <text evidence="3">Belongs to the glycosyl hydrolase 18 family.</text>
</comment>
<keyword evidence="6" id="KW-0458">Lysosome</keyword>
<evidence type="ECO:0000256" key="5">
    <source>
        <dbReference type="ARBA" id="ARBA00022729"/>
    </source>
</evidence>
<dbReference type="GO" id="GO:0005764">
    <property type="term" value="C:lysosome"/>
    <property type="evidence" value="ECO:0007669"/>
    <property type="project" value="UniProtKB-SubCell"/>
</dbReference>
<dbReference type="AlphaFoldDB" id="A9NUQ4"/>
<dbReference type="GO" id="GO:0005576">
    <property type="term" value="C:extracellular region"/>
    <property type="evidence" value="ECO:0007669"/>
    <property type="project" value="UniProtKB-SubCell"/>
</dbReference>
<evidence type="ECO:0000256" key="9">
    <source>
        <dbReference type="SAM" id="Phobius"/>
    </source>
</evidence>
<keyword evidence="9" id="KW-0812">Transmembrane</keyword>
<dbReference type="PROSITE" id="PS51910">
    <property type="entry name" value="GH18_2"/>
    <property type="match status" value="1"/>
</dbReference>
<dbReference type="FunFam" id="3.10.50.10:FF:000002">
    <property type="entry name" value="Chitinase domain-containing protein 1"/>
    <property type="match status" value="1"/>
</dbReference>
<evidence type="ECO:0000256" key="4">
    <source>
        <dbReference type="ARBA" id="ARBA00022525"/>
    </source>
</evidence>
<evidence type="ECO:0000313" key="11">
    <source>
        <dbReference type="EMBL" id="ABK24365.1"/>
    </source>
</evidence>
<feature type="domain" description="GH18" evidence="10">
    <location>
        <begin position="117"/>
        <end position="454"/>
    </location>
</feature>
<dbReference type="SMART" id="SM00636">
    <property type="entry name" value="Glyco_18"/>
    <property type="match status" value="1"/>
</dbReference>
<keyword evidence="5" id="KW-0732">Signal</keyword>
<dbReference type="FunFam" id="3.20.20.80:FF:000028">
    <property type="entry name" value="Chitinase domain-containing protein 1"/>
    <property type="match status" value="1"/>
</dbReference>
<dbReference type="GO" id="GO:0012505">
    <property type="term" value="C:endomembrane system"/>
    <property type="evidence" value="ECO:0007669"/>
    <property type="project" value="TreeGrafter"/>
</dbReference>
<proteinExistence type="evidence at transcript level"/>
<reference evidence="11" key="1">
    <citation type="journal article" date="2008" name="BMC Genomics">
        <title>A conifer genomics resource of 200,000 spruce (Picea spp.) ESTs and 6,464 high-quality, sequence-finished full-length cDNAs for Sitka spruce (Picea sitchensis).</title>
        <authorList>
            <person name="Ralph S.G."/>
            <person name="Chun H.J."/>
            <person name="Kolosova N."/>
            <person name="Cooper D."/>
            <person name="Oddy C."/>
            <person name="Ritland C.E."/>
            <person name="Kirkpatrick R."/>
            <person name="Moore R."/>
            <person name="Barber S."/>
            <person name="Holt R.A."/>
            <person name="Jones S.J."/>
            <person name="Marra M.A."/>
            <person name="Douglas C.J."/>
            <person name="Ritland K."/>
            <person name="Bohlmann J."/>
        </authorList>
    </citation>
    <scope>NUCLEOTIDE SEQUENCE</scope>
    <source>
        <tissue evidence="11">Bark</tissue>
    </source>
</reference>
<dbReference type="Gene3D" id="3.20.20.80">
    <property type="entry name" value="Glycosidases"/>
    <property type="match status" value="1"/>
</dbReference>
<dbReference type="Gene3D" id="3.10.50.10">
    <property type="match status" value="1"/>
</dbReference>
<dbReference type="EMBL" id="EF085057">
    <property type="protein sequence ID" value="ABK24365.1"/>
    <property type="molecule type" value="mRNA"/>
</dbReference>
<organism evidence="11">
    <name type="scientific">Picea sitchensis</name>
    <name type="common">Sitka spruce</name>
    <name type="synonym">Pinus sitchensis</name>
    <dbReference type="NCBI Taxonomy" id="3332"/>
    <lineage>
        <taxon>Eukaryota</taxon>
        <taxon>Viridiplantae</taxon>
        <taxon>Streptophyta</taxon>
        <taxon>Embryophyta</taxon>
        <taxon>Tracheophyta</taxon>
        <taxon>Spermatophyta</taxon>
        <taxon>Pinopsida</taxon>
        <taxon>Pinidae</taxon>
        <taxon>Conifers I</taxon>
        <taxon>Pinales</taxon>
        <taxon>Pinaceae</taxon>
        <taxon>Picea</taxon>
    </lineage>
</organism>
<dbReference type="Pfam" id="PF00704">
    <property type="entry name" value="Glyco_hydro_18"/>
    <property type="match status" value="1"/>
</dbReference>
<dbReference type="InterPro" id="IPR029070">
    <property type="entry name" value="Chitinase_insertion_sf"/>
</dbReference>
<evidence type="ECO:0000259" key="10">
    <source>
        <dbReference type="PROSITE" id="PS51910"/>
    </source>
</evidence>
<dbReference type="InterPro" id="IPR017853">
    <property type="entry name" value="GH"/>
</dbReference>
<accession>A9NUQ4</accession>